<dbReference type="Proteomes" id="UP001320178">
    <property type="component" value="Unassembled WGS sequence"/>
</dbReference>
<dbReference type="PANTHER" id="PTHR39639">
    <property type="entry name" value="CHROMOSOME 16, WHOLE GENOME SHOTGUN SEQUENCE"/>
    <property type="match status" value="1"/>
</dbReference>
<proteinExistence type="predicted"/>
<organism evidence="2 3">
    <name type="scientific">Billgrantia desiderata</name>
    <dbReference type="NCBI Taxonomy" id="52021"/>
    <lineage>
        <taxon>Bacteria</taxon>
        <taxon>Pseudomonadati</taxon>
        <taxon>Pseudomonadota</taxon>
        <taxon>Gammaproteobacteria</taxon>
        <taxon>Oceanospirillales</taxon>
        <taxon>Halomonadaceae</taxon>
        <taxon>Billgrantia</taxon>
    </lineage>
</organism>
<evidence type="ECO:0000259" key="1">
    <source>
        <dbReference type="Pfam" id="PF03235"/>
    </source>
</evidence>
<reference evidence="2" key="1">
    <citation type="submission" date="2020-05" db="EMBL/GenBank/DDBJ databases">
        <authorList>
            <person name="Wang L."/>
            <person name="Shao Z."/>
        </authorList>
    </citation>
    <scope>NUCLEOTIDE SEQUENCE</scope>
    <source>
        <strain evidence="2">MCCC 1A05776</strain>
    </source>
</reference>
<dbReference type="EMBL" id="JABFTS010000001">
    <property type="protein sequence ID" value="MCE8050642.1"/>
    <property type="molecule type" value="Genomic_DNA"/>
</dbReference>
<dbReference type="PANTHER" id="PTHR39639:SF1">
    <property type="entry name" value="DUF262 DOMAIN-CONTAINING PROTEIN"/>
    <property type="match status" value="1"/>
</dbReference>
<dbReference type="Pfam" id="PF03235">
    <property type="entry name" value="GmrSD_N"/>
    <property type="match status" value="1"/>
</dbReference>
<dbReference type="RefSeq" id="WP_234238774.1">
    <property type="nucleotide sequence ID" value="NZ_JABFTS010000001.1"/>
</dbReference>
<dbReference type="AlphaFoldDB" id="A0AAW4YRL8"/>
<gene>
    <name evidence="2" type="ORF">HOP61_04990</name>
</gene>
<feature type="domain" description="GmrSD restriction endonucleases N-terminal" evidence="1">
    <location>
        <begin position="25"/>
        <end position="160"/>
    </location>
</feature>
<evidence type="ECO:0000313" key="2">
    <source>
        <dbReference type="EMBL" id="MCE8050642.1"/>
    </source>
</evidence>
<reference evidence="2" key="2">
    <citation type="journal article" date="2021" name="Front. Microbiol.">
        <title>Aerobic Denitrification and Heterotrophic Sulfur Oxidation in the Genus Halomonas Revealed by Six Novel Species Characterizations and Genome-Based Analysis.</title>
        <authorList>
            <person name="Wang L."/>
            <person name="Shao Z."/>
        </authorList>
    </citation>
    <scope>NUCLEOTIDE SEQUENCE</scope>
    <source>
        <strain evidence="2">MCCC 1A05776</strain>
    </source>
</reference>
<dbReference type="InterPro" id="IPR004919">
    <property type="entry name" value="GmrSD_N"/>
</dbReference>
<name>A0AAW4YRL8_9GAMM</name>
<evidence type="ECO:0000313" key="3">
    <source>
        <dbReference type="Proteomes" id="UP001320178"/>
    </source>
</evidence>
<protein>
    <submittedName>
        <fullName evidence="2">DUF262 domain-containing protein</fullName>
    </submittedName>
</protein>
<sequence>MAARSERSTYTPIDFLEWQEAGSLVLSPKFQRRHVWTTPARSYLIDTLLLEMPVPPIYIRVVQNEKRDKVVREVVDGQQRVSAILDFVAGKYALSKNIESPVSGKRFQELAKEDKDKILRYSFICEVFHGVEDAEVLSIFARLNTHSVKLNSQELRNGKWFGHFKQSSYKLAFEHLELWRRFGIFTDSRIARMAEVELTSELLVLGMDGLQDKKKSLDDFYEEFDDLFPDRKRVEARFRAVIDSIVSCCEEIIPSSEFRRPPLFYTLYGVVYHKLYGIPGLDLDGGEQGRLTKNDAEALSSAVRELSEYISTAKSQDESEVPRKYRRFVSSCLRQTDNIKPRQVRLETLYEKAFGVV</sequence>
<comment type="caution">
    <text evidence="2">The sequence shown here is derived from an EMBL/GenBank/DDBJ whole genome shotgun (WGS) entry which is preliminary data.</text>
</comment>
<accession>A0AAW4YRL8</accession>